<name>A0A0F9E6N4_9ZZZZ</name>
<dbReference type="Pfam" id="PF02142">
    <property type="entry name" value="MGS"/>
    <property type="match status" value="1"/>
</dbReference>
<dbReference type="PANTHER" id="PTHR46401">
    <property type="entry name" value="GLYCOSYLTRANSFERASE WBBK-RELATED"/>
    <property type="match status" value="1"/>
</dbReference>
<sequence>RSLAECGYRIYATEGTAAMLRAINLAVEQVPKRLDEGHPNVVDVIREGLVDVVINTPQGGQAATPRDGFQIRRAAAERGIPCFTSIDTAAAAPDPAARLDLPGIGSWSREDEVITFVNRNLEPYRGFHVFMRALPELLRRRPDAQILICGDEGVSYGVAPRSGGTWKDVLTAEVRDRIPDADWARVHFTGRIPHDAFRRMLQVSRVHLYLTYPFVLSWSLLEAMSTGCAVVGSATQPVKEVIADGETGVLFDFFDGAAMVDAVCRLCDDAPLRARLGRAARDLVVARYDLATICLPAQFRWIETLVADR</sequence>
<keyword evidence="1" id="KW-0808">Transferase</keyword>
<evidence type="ECO:0000256" key="1">
    <source>
        <dbReference type="ARBA" id="ARBA00022679"/>
    </source>
</evidence>
<dbReference type="Gene3D" id="3.40.50.1380">
    <property type="entry name" value="Methylglyoxal synthase-like domain"/>
    <property type="match status" value="1"/>
</dbReference>
<gene>
    <name evidence="3" type="ORF">LCGC14_2112340</name>
</gene>
<dbReference type="GO" id="GO:0009103">
    <property type="term" value="P:lipopolysaccharide biosynthetic process"/>
    <property type="evidence" value="ECO:0007669"/>
    <property type="project" value="TreeGrafter"/>
</dbReference>
<dbReference type="InterPro" id="IPR001296">
    <property type="entry name" value="Glyco_trans_1"/>
</dbReference>
<organism evidence="3">
    <name type="scientific">marine sediment metagenome</name>
    <dbReference type="NCBI Taxonomy" id="412755"/>
    <lineage>
        <taxon>unclassified sequences</taxon>
        <taxon>metagenomes</taxon>
        <taxon>ecological metagenomes</taxon>
    </lineage>
</organism>
<dbReference type="Pfam" id="PF00534">
    <property type="entry name" value="Glycos_transf_1"/>
    <property type="match status" value="1"/>
</dbReference>
<evidence type="ECO:0000313" key="3">
    <source>
        <dbReference type="EMBL" id="KKL69693.1"/>
    </source>
</evidence>
<dbReference type="SUPFAM" id="SSF53756">
    <property type="entry name" value="UDP-Glycosyltransferase/glycogen phosphorylase"/>
    <property type="match status" value="1"/>
</dbReference>
<dbReference type="GO" id="GO:0016757">
    <property type="term" value="F:glycosyltransferase activity"/>
    <property type="evidence" value="ECO:0007669"/>
    <property type="project" value="InterPro"/>
</dbReference>
<dbReference type="PROSITE" id="PS51855">
    <property type="entry name" value="MGS"/>
    <property type="match status" value="1"/>
</dbReference>
<dbReference type="EMBL" id="LAZR01026133">
    <property type="protein sequence ID" value="KKL69693.1"/>
    <property type="molecule type" value="Genomic_DNA"/>
</dbReference>
<feature type="non-terminal residue" evidence="3">
    <location>
        <position position="1"/>
    </location>
</feature>
<comment type="caution">
    <text evidence="3">The sequence shown here is derived from an EMBL/GenBank/DDBJ whole genome shotgun (WGS) entry which is preliminary data.</text>
</comment>
<dbReference type="InterPro" id="IPR036914">
    <property type="entry name" value="MGS-like_dom_sf"/>
</dbReference>
<dbReference type="PANTHER" id="PTHR46401:SF2">
    <property type="entry name" value="GLYCOSYLTRANSFERASE WBBK-RELATED"/>
    <property type="match status" value="1"/>
</dbReference>
<reference evidence="3" key="1">
    <citation type="journal article" date="2015" name="Nature">
        <title>Complex archaea that bridge the gap between prokaryotes and eukaryotes.</title>
        <authorList>
            <person name="Spang A."/>
            <person name="Saw J.H."/>
            <person name="Jorgensen S.L."/>
            <person name="Zaremba-Niedzwiedzka K."/>
            <person name="Martijn J."/>
            <person name="Lind A.E."/>
            <person name="van Eijk R."/>
            <person name="Schleper C."/>
            <person name="Guy L."/>
            <person name="Ettema T.J."/>
        </authorList>
    </citation>
    <scope>NUCLEOTIDE SEQUENCE</scope>
</reference>
<dbReference type="AlphaFoldDB" id="A0A0F9E6N4"/>
<dbReference type="Gene3D" id="3.40.50.2000">
    <property type="entry name" value="Glycogen Phosphorylase B"/>
    <property type="match status" value="1"/>
</dbReference>
<accession>A0A0F9E6N4</accession>
<evidence type="ECO:0000259" key="2">
    <source>
        <dbReference type="PROSITE" id="PS51855"/>
    </source>
</evidence>
<dbReference type="SMART" id="SM00851">
    <property type="entry name" value="MGS"/>
    <property type="match status" value="1"/>
</dbReference>
<protein>
    <recommendedName>
        <fullName evidence="2">MGS-like domain-containing protein</fullName>
    </recommendedName>
</protein>
<dbReference type="SUPFAM" id="SSF52335">
    <property type="entry name" value="Methylglyoxal synthase-like"/>
    <property type="match status" value="1"/>
</dbReference>
<feature type="domain" description="MGS-like" evidence="2">
    <location>
        <begin position="1"/>
        <end position="144"/>
    </location>
</feature>
<proteinExistence type="predicted"/>
<dbReference type="InterPro" id="IPR011607">
    <property type="entry name" value="MGS-like_dom"/>
</dbReference>